<feature type="compositionally biased region" description="Polar residues" evidence="1">
    <location>
        <begin position="9"/>
        <end position="18"/>
    </location>
</feature>
<evidence type="ECO:0000313" key="3">
    <source>
        <dbReference type="Proteomes" id="UP001140560"/>
    </source>
</evidence>
<evidence type="ECO:0000313" key="2">
    <source>
        <dbReference type="EMBL" id="KAJ4368976.1"/>
    </source>
</evidence>
<sequence length="491" mass="56315">MPPAKKQRSGVSPFQTSIRWKPDTSRDASKPAKPRGDRRRLVIGTEFDGYGVECLRSEAEAIVDQHCDYEVLTRFTKRSDPHTEPTVTDIVSRMEDEFDEANVMIEKFIGDLKKKKSALSSSIDDMLKTIGKRNKWWEETDIFAHDVPEELVHKIFLHCPLRDYAAYANYITKFTDSMELMDSEEPEFGPLIDRLLKEISRVAEVHKRTAMLLLINLQTVVIWAGPYPDLYITKTQEVLVSKIHEAVSKLLEVAGKEKEPEFMDIANLCDIIRQNMEAEPCKTGTEEPEDEHEIVENACSYNIFLETLDLLQRHAYFEIRANVRFALGRRLPAELVQLVFEHTMEIVGIGYDPRIILDATVGTASPCQTCMLYCKHEIATKNVDFKPEYELEYVGPESRQYAFAGAYVCLAKFPHGVADYKELCEKEDSASSKIFNDDLWELCQEPGYDGMLPDDHPNRYDEGSPHYGLQDYEDYGDYFSDSEESEVYGPE</sequence>
<gene>
    <name evidence="2" type="ORF">N0V83_006058</name>
</gene>
<feature type="region of interest" description="Disordered" evidence="1">
    <location>
        <begin position="1"/>
        <end position="37"/>
    </location>
</feature>
<dbReference type="AlphaFoldDB" id="A0A9W8Y835"/>
<dbReference type="EMBL" id="JAPEUY010000010">
    <property type="protein sequence ID" value="KAJ4368976.1"/>
    <property type="molecule type" value="Genomic_DNA"/>
</dbReference>
<reference evidence="2" key="1">
    <citation type="submission" date="2022-10" db="EMBL/GenBank/DDBJ databases">
        <title>Tapping the CABI collections for fungal endophytes: first genome assemblies for Collariella, Neodidymelliopsis, Ascochyta clinopodiicola, Didymella pomorum, Didymosphaeria variabile, Neocosmospora piperis and Neocucurbitaria cava.</title>
        <authorList>
            <person name="Hill R."/>
        </authorList>
    </citation>
    <scope>NUCLEOTIDE SEQUENCE</scope>
    <source>
        <strain evidence="2">IMI 356814</strain>
    </source>
</reference>
<feature type="compositionally biased region" description="Basic and acidic residues" evidence="1">
    <location>
        <begin position="20"/>
        <end position="30"/>
    </location>
</feature>
<dbReference type="OrthoDB" id="3799439at2759"/>
<organism evidence="2 3">
    <name type="scientific">Neocucurbitaria cava</name>
    <dbReference type="NCBI Taxonomy" id="798079"/>
    <lineage>
        <taxon>Eukaryota</taxon>
        <taxon>Fungi</taxon>
        <taxon>Dikarya</taxon>
        <taxon>Ascomycota</taxon>
        <taxon>Pezizomycotina</taxon>
        <taxon>Dothideomycetes</taxon>
        <taxon>Pleosporomycetidae</taxon>
        <taxon>Pleosporales</taxon>
        <taxon>Pleosporineae</taxon>
        <taxon>Cucurbitariaceae</taxon>
        <taxon>Neocucurbitaria</taxon>
    </lineage>
</organism>
<protein>
    <submittedName>
        <fullName evidence="2">Uncharacterized protein</fullName>
    </submittedName>
</protein>
<proteinExistence type="predicted"/>
<dbReference type="Proteomes" id="UP001140560">
    <property type="component" value="Unassembled WGS sequence"/>
</dbReference>
<evidence type="ECO:0000256" key="1">
    <source>
        <dbReference type="SAM" id="MobiDB-lite"/>
    </source>
</evidence>
<keyword evidence="3" id="KW-1185">Reference proteome</keyword>
<name>A0A9W8Y835_9PLEO</name>
<comment type="caution">
    <text evidence="2">The sequence shown here is derived from an EMBL/GenBank/DDBJ whole genome shotgun (WGS) entry which is preliminary data.</text>
</comment>
<accession>A0A9W8Y835</accession>